<protein>
    <submittedName>
        <fullName evidence="1">Uncharacterized protein</fullName>
    </submittedName>
</protein>
<accession>A0A1E5IGD6</accession>
<sequence length="104" mass="12271">MAKAVAFRNAADKIVNKNIEYNIVKKEMDIDNYPESESSAIVKERGNIYGADKLLTLKENAGRDLYNSYRDYEKKDKETLEYQEKTEKNKKELDDFMNKNFEKM</sequence>
<evidence type="ECO:0000313" key="2">
    <source>
        <dbReference type="Proteomes" id="UP000095237"/>
    </source>
</evidence>
<dbReference type="EMBL" id="LNVX01000660">
    <property type="protein sequence ID" value="OEG69556.1"/>
    <property type="molecule type" value="Genomic_DNA"/>
</dbReference>
<dbReference type="Proteomes" id="UP000095237">
    <property type="component" value="Unassembled WGS sequence"/>
</dbReference>
<comment type="caution">
    <text evidence="1">The sequence shown here is derived from an EMBL/GenBank/DDBJ whole genome shotgun (WGS) entry which is preliminary data.</text>
</comment>
<reference evidence="1 2" key="1">
    <citation type="submission" date="2015-11" db="EMBL/GenBank/DDBJ databases">
        <title>Evidence for parallel genomic evolution in an endosymbiosis of termite gut flagellates.</title>
        <authorList>
            <person name="Zheng H."/>
        </authorList>
    </citation>
    <scope>NUCLEOTIDE SEQUENCE [LARGE SCALE GENOMIC DNA]</scope>
    <source>
        <strain evidence="1 2">CET450</strain>
    </source>
</reference>
<keyword evidence="2" id="KW-1185">Reference proteome</keyword>
<organism evidence="1 2">
    <name type="scientific">Endomicrobium trichonymphae</name>
    <dbReference type="NCBI Taxonomy" id="1408204"/>
    <lineage>
        <taxon>Bacteria</taxon>
        <taxon>Pseudomonadati</taxon>
        <taxon>Elusimicrobiota</taxon>
        <taxon>Endomicrobiia</taxon>
        <taxon>Endomicrobiales</taxon>
        <taxon>Endomicrobiaceae</taxon>
        <taxon>Candidatus Endomicrobiellum</taxon>
    </lineage>
</organism>
<proteinExistence type="predicted"/>
<gene>
    <name evidence="1" type="ORF">ATZ36_08850</name>
</gene>
<dbReference type="AlphaFoldDB" id="A0A1E5IGD6"/>
<name>A0A1E5IGD6_ENDTX</name>
<evidence type="ECO:0000313" key="1">
    <source>
        <dbReference type="EMBL" id="OEG69556.1"/>
    </source>
</evidence>